<dbReference type="Pfam" id="PF00079">
    <property type="entry name" value="Serpin"/>
    <property type="match status" value="1"/>
</dbReference>
<dbReference type="InterPro" id="IPR023795">
    <property type="entry name" value="Serpin_CS"/>
</dbReference>
<dbReference type="OrthoDB" id="9440847at2759"/>
<evidence type="ECO:0000256" key="4">
    <source>
        <dbReference type="SAM" id="SignalP"/>
    </source>
</evidence>
<organism evidence="6 7">
    <name type="scientific">Pieris macdunnoughi</name>
    <dbReference type="NCBI Taxonomy" id="345717"/>
    <lineage>
        <taxon>Eukaryota</taxon>
        <taxon>Metazoa</taxon>
        <taxon>Ecdysozoa</taxon>
        <taxon>Arthropoda</taxon>
        <taxon>Hexapoda</taxon>
        <taxon>Insecta</taxon>
        <taxon>Pterygota</taxon>
        <taxon>Neoptera</taxon>
        <taxon>Endopterygota</taxon>
        <taxon>Lepidoptera</taxon>
        <taxon>Glossata</taxon>
        <taxon>Ditrysia</taxon>
        <taxon>Papilionoidea</taxon>
        <taxon>Pieridae</taxon>
        <taxon>Pierinae</taxon>
        <taxon>Pieris</taxon>
    </lineage>
</organism>
<keyword evidence="2" id="KW-0722">Serine protease inhibitor</keyword>
<comment type="similarity">
    <text evidence="3">Belongs to the serpin family.</text>
</comment>
<dbReference type="Gene3D" id="2.30.39.10">
    <property type="entry name" value="Alpha-1-antitrypsin, domain 1"/>
    <property type="match status" value="1"/>
</dbReference>
<evidence type="ECO:0000259" key="5">
    <source>
        <dbReference type="SMART" id="SM00093"/>
    </source>
</evidence>
<dbReference type="CDD" id="cd19598">
    <property type="entry name" value="serpin77Ba-like_insects"/>
    <property type="match status" value="1"/>
</dbReference>
<dbReference type="InterPro" id="IPR042185">
    <property type="entry name" value="Serpin_sf_2"/>
</dbReference>
<dbReference type="GO" id="GO:0004867">
    <property type="term" value="F:serine-type endopeptidase inhibitor activity"/>
    <property type="evidence" value="ECO:0007669"/>
    <property type="project" value="UniProtKB-KW"/>
</dbReference>
<dbReference type="InterPro" id="IPR023796">
    <property type="entry name" value="Serpin_dom"/>
</dbReference>
<evidence type="ECO:0000313" key="7">
    <source>
        <dbReference type="Proteomes" id="UP000663880"/>
    </source>
</evidence>
<comment type="caution">
    <text evidence="6">The sequence shown here is derived from an EMBL/GenBank/DDBJ whole genome shotgun (WGS) entry which is preliminary data.</text>
</comment>
<feature type="chain" id="PRO_5032401422" description="Serpin domain-containing protein" evidence="4">
    <location>
        <begin position="17"/>
        <end position="396"/>
    </location>
</feature>
<gene>
    <name evidence="6" type="ORF">PMACD_LOCUS14822</name>
</gene>
<proteinExistence type="inferred from homology"/>
<keyword evidence="4" id="KW-0732">Signal</keyword>
<dbReference type="EMBL" id="CAJOBZ010000067">
    <property type="protein sequence ID" value="CAF4942116.1"/>
    <property type="molecule type" value="Genomic_DNA"/>
</dbReference>
<dbReference type="PANTHER" id="PTHR11461:SF367">
    <property type="entry name" value="GH21475P-RELATED"/>
    <property type="match status" value="1"/>
</dbReference>
<dbReference type="SMART" id="SM00093">
    <property type="entry name" value="SERPIN"/>
    <property type="match status" value="1"/>
</dbReference>
<accession>A0A821XAD8</accession>
<keyword evidence="1" id="KW-0646">Protease inhibitor</keyword>
<dbReference type="InterPro" id="IPR000215">
    <property type="entry name" value="Serpin_fam"/>
</dbReference>
<feature type="domain" description="Serpin" evidence="5">
    <location>
        <begin position="27"/>
        <end position="393"/>
    </location>
</feature>
<feature type="signal peptide" evidence="4">
    <location>
        <begin position="1"/>
        <end position="16"/>
    </location>
</feature>
<dbReference type="AlphaFoldDB" id="A0A821XAD8"/>
<evidence type="ECO:0000256" key="2">
    <source>
        <dbReference type="ARBA" id="ARBA00022900"/>
    </source>
</evidence>
<protein>
    <recommendedName>
        <fullName evidence="5">Serpin domain-containing protein</fullName>
    </recommendedName>
</protein>
<dbReference type="SUPFAM" id="SSF56574">
    <property type="entry name" value="Serpins"/>
    <property type="match status" value="1"/>
</dbReference>
<keyword evidence="7" id="KW-1185">Reference proteome</keyword>
<evidence type="ECO:0000313" key="6">
    <source>
        <dbReference type="EMBL" id="CAF4942116.1"/>
    </source>
</evidence>
<dbReference type="GO" id="GO:0005615">
    <property type="term" value="C:extracellular space"/>
    <property type="evidence" value="ECO:0007669"/>
    <property type="project" value="InterPro"/>
</dbReference>
<dbReference type="Proteomes" id="UP000663880">
    <property type="component" value="Unassembled WGS sequence"/>
</dbReference>
<dbReference type="InterPro" id="IPR036186">
    <property type="entry name" value="Serpin_sf"/>
</dbReference>
<dbReference type="InterPro" id="IPR042178">
    <property type="entry name" value="Serpin_sf_1"/>
</dbReference>
<evidence type="ECO:0000256" key="3">
    <source>
        <dbReference type="RuleBase" id="RU000411"/>
    </source>
</evidence>
<dbReference type="PROSITE" id="PS00284">
    <property type="entry name" value="SERPIN"/>
    <property type="match status" value="1"/>
</dbReference>
<evidence type="ECO:0000256" key="1">
    <source>
        <dbReference type="ARBA" id="ARBA00022690"/>
    </source>
</evidence>
<reference evidence="6" key="1">
    <citation type="submission" date="2021-02" db="EMBL/GenBank/DDBJ databases">
        <authorList>
            <person name="Steward A R."/>
        </authorList>
    </citation>
    <scope>NUCLEOTIDE SEQUENCE</scope>
</reference>
<name>A0A821XAD8_9NEOP</name>
<dbReference type="Gene3D" id="3.30.497.10">
    <property type="entry name" value="Antithrombin, subunit I, domain 2"/>
    <property type="match status" value="1"/>
</dbReference>
<dbReference type="PANTHER" id="PTHR11461">
    <property type="entry name" value="SERINE PROTEASE INHIBITOR, SERPIN"/>
    <property type="match status" value="1"/>
</dbReference>
<sequence length="396" mass="44556">MKIIVILTFCFACAYAAPEFSGRARNFSLELLQFTQLETDGHIVISPFGIWTLLTGIALGASGKSKTQISHALFLPRNQKAIINGYANLTETVLDPTSPDVQLASKNFMFLDRDFHIYPEFQSVITNDFNAMIRNLNFKDPSAAAQTANALISNSGAKVSNVLTSDDFTNSRLILTNAITFRGLWQSPFNKTDTSEEKFYNEDNKEIGRVNMMYQRGQLPFSNIKELKSLVMELPYGKEGKYVMLVVLPYPKVKVYDVYQQFQTVTFSDIFTRLQEDVDNYGLEDVDIKLPRFKISTNVVMNGPLIKMGVVDIFDPNKASFERISPESIYVSAIVHKADIEVTESGTVASAETSAYFADRISTPRFNANRPFLYFIMEKATETVIFSGIYSKPSVF</sequence>